<evidence type="ECO:0000256" key="3">
    <source>
        <dbReference type="ARBA" id="ARBA00022692"/>
    </source>
</evidence>
<dbReference type="EMBL" id="OC856572">
    <property type="protein sequence ID" value="CAD7623954.1"/>
    <property type="molecule type" value="Genomic_DNA"/>
</dbReference>
<protein>
    <recommendedName>
        <fullName evidence="7">Choline transporter-like protein</fullName>
    </recommendedName>
</protein>
<evidence type="ECO:0000256" key="2">
    <source>
        <dbReference type="ARBA" id="ARBA00007168"/>
    </source>
</evidence>
<evidence type="ECO:0000256" key="4">
    <source>
        <dbReference type="ARBA" id="ARBA00022989"/>
    </source>
</evidence>
<name>A0A7R9KJ66_9ACAR</name>
<evidence type="ECO:0000256" key="7">
    <source>
        <dbReference type="RuleBase" id="RU368066"/>
    </source>
</evidence>
<evidence type="ECO:0000256" key="1">
    <source>
        <dbReference type="ARBA" id="ARBA00004141"/>
    </source>
</evidence>
<evidence type="ECO:0000313" key="9">
    <source>
        <dbReference type="Proteomes" id="UP000759131"/>
    </source>
</evidence>
<feature type="transmembrane region" description="Helical" evidence="7">
    <location>
        <begin position="402"/>
        <end position="424"/>
    </location>
</feature>
<feature type="transmembrane region" description="Helical" evidence="7">
    <location>
        <begin position="472"/>
        <end position="490"/>
    </location>
</feature>
<dbReference type="Pfam" id="PF04515">
    <property type="entry name" value="Choline_transpo"/>
    <property type="match status" value="1"/>
</dbReference>
<feature type="transmembrane region" description="Helical" evidence="7">
    <location>
        <begin position="337"/>
        <end position="359"/>
    </location>
</feature>
<comment type="subcellular location">
    <subcellularLocation>
        <location evidence="7">Cell membrane</location>
        <topology evidence="7">Multi-pass membrane protein</topology>
    </subcellularLocation>
    <subcellularLocation>
        <location evidence="1">Membrane</location>
        <topology evidence="1">Multi-pass membrane protein</topology>
    </subcellularLocation>
</comment>
<keyword evidence="3 7" id="KW-0812">Transmembrane</keyword>
<keyword evidence="9" id="KW-1185">Reference proteome</keyword>
<feature type="transmembrane region" description="Helical" evidence="7">
    <location>
        <begin position="79"/>
        <end position="97"/>
    </location>
</feature>
<evidence type="ECO:0000313" key="8">
    <source>
        <dbReference type="EMBL" id="CAD7623954.1"/>
    </source>
</evidence>
<feature type="transmembrane region" description="Helical" evidence="7">
    <location>
        <begin position="436"/>
        <end position="460"/>
    </location>
</feature>
<sequence length="537" mass="61516">MICKYNSEIPRNDNFHRLIQEDKCAGIYFKSEPFGGRCIPSLLSMYGKDVIDEKNTGKMLMDNKNDVINLDIIKQTNQGLALAMVISFVWILCMQWFAQSMIWFSILAVVILNSYGLYYSLNRYNILSVNTTDSINTSAIVAQKYDFRKSMDTDLDSYLTNQKTWFAFTIICAIVLFVLILVLLYLRKRIKLAIALIEEASRAVSCVKSSLFFPIVPYIMQLMVICFWGSVAILITASARPKYHDPHTGQECTPHNSDQTSSSTNNTQKCIFAKYYEDNVIFAAQVYNLFGLLWGLFFIVGVGQVSLAGAFASYYWVFKKPEGVPYFAVFGGFYRCLRYHSGSVAFGSLLIATVRFIRIVIEYIDKKCKKYANNFFAKAVICCRCFFWLLESFMKFINKNAYIMIAIYGKGFCTSASNGFYLIFRNATRAVVLDKVTDLLLIIGKLTVTSMVAVLSFYVFTQKFDFIEIPNLHYYWVPIVVITFGTYLIASSFFSVYHMAVDTLFLCFHCERNDGSQEKPYYMSKNLMKLLGKTKKT</sequence>
<feature type="transmembrane region" description="Helical" evidence="7">
    <location>
        <begin position="165"/>
        <end position="186"/>
    </location>
</feature>
<comment type="similarity">
    <text evidence="2 7">Belongs to the CTL (choline transporter-like) family.</text>
</comment>
<keyword evidence="6" id="KW-0325">Glycoprotein</keyword>
<dbReference type="AlphaFoldDB" id="A0A7R9KJ66"/>
<proteinExistence type="inferred from homology"/>
<accession>A0A7R9KJ66</accession>
<feature type="non-terminal residue" evidence="8">
    <location>
        <position position="1"/>
    </location>
</feature>
<evidence type="ECO:0000256" key="6">
    <source>
        <dbReference type="ARBA" id="ARBA00023180"/>
    </source>
</evidence>
<dbReference type="GO" id="GO:0005886">
    <property type="term" value="C:plasma membrane"/>
    <property type="evidence" value="ECO:0007669"/>
    <property type="project" value="UniProtKB-SubCell"/>
</dbReference>
<dbReference type="GO" id="GO:0022857">
    <property type="term" value="F:transmembrane transporter activity"/>
    <property type="evidence" value="ECO:0007669"/>
    <property type="project" value="UniProtKB-UniRule"/>
</dbReference>
<keyword evidence="4 7" id="KW-1133">Transmembrane helix</keyword>
<dbReference type="PANTHER" id="PTHR12385:SF14">
    <property type="entry name" value="CHOLINE TRANSPORTER-LIKE 2"/>
    <property type="match status" value="1"/>
</dbReference>
<dbReference type="InterPro" id="IPR007603">
    <property type="entry name" value="Choline_transptr-like"/>
</dbReference>
<evidence type="ECO:0000256" key="5">
    <source>
        <dbReference type="ARBA" id="ARBA00023136"/>
    </source>
</evidence>
<dbReference type="EMBL" id="CAJPIZ010001997">
    <property type="protein sequence ID" value="CAG2104384.1"/>
    <property type="molecule type" value="Genomic_DNA"/>
</dbReference>
<organism evidence="8">
    <name type="scientific">Medioppia subpectinata</name>
    <dbReference type="NCBI Taxonomy" id="1979941"/>
    <lineage>
        <taxon>Eukaryota</taxon>
        <taxon>Metazoa</taxon>
        <taxon>Ecdysozoa</taxon>
        <taxon>Arthropoda</taxon>
        <taxon>Chelicerata</taxon>
        <taxon>Arachnida</taxon>
        <taxon>Acari</taxon>
        <taxon>Acariformes</taxon>
        <taxon>Sarcoptiformes</taxon>
        <taxon>Oribatida</taxon>
        <taxon>Brachypylina</taxon>
        <taxon>Oppioidea</taxon>
        <taxon>Oppiidae</taxon>
        <taxon>Medioppia</taxon>
    </lineage>
</organism>
<keyword evidence="5 7" id="KW-0472">Membrane</keyword>
<feature type="transmembrane region" description="Helical" evidence="7">
    <location>
        <begin position="218"/>
        <end position="237"/>
    </location>
</feature>
<reference evidence="8" key="1">
    <citation type="submission" date="2020-11" db="EMBL/GenBank/DDBJ databases">
        <authorList>
            <person name="Tran Van P."/>
        </authorList>
    </citation>
    <scope>NUCLEOTIDE SEQUENCE</scope>
</reference>
<feature type="transmembrane region" description="Helical" evidence="7">
    <location>
        <begin position="292"/>
        <end position="317"/>
    </location>
</feature>
<gene>
    <name evidence="8" type="ORF">OSB1V03_LOCUS4401</name>
</gene>
<comment type="function">
    <text evidence="7">Choline transporter.</text>
</comment>
<dbReference type="OrthoDB" id="420519at2759"/>
<dbReference type="PANTHER" id="PTHR12385">
    <property type="entry name" value="CHOLINE TRANSPORTER-LIKE (SLC FAMILY 44)"/>
    <property type="match status" value="1"/>
</dbReference>
<dbReference type="Proteomes" id="UP000759131">
    <property type="component" value="Unassembled WGS sequence"/>
</dbReference>
<feature type="transmembrane region" description="Helical" evidence="7">
    <location>
        <begin position="103"/>
        <end position="121"/>
    </location>
</feature>